<dbReference type="AlphaFoldDB" id="A0A2T0RJ21"/>
<keyword evidence="3" id="KW-1185">Reference proteome</keyword>
<dbReference type="EMBL" id="PVTD01000010">
    <property type="protein sequence ID" value="PRY21185.1"/>
    <property type="molecule type" value="Genomic_DNA"/>
</dbReference>
<gene>
    <name evidence="2" type="ORF">CLV78_11058</name>
</gene>
<dbReference type="Proteomes" id="UP000239480">
    <property type="component" value="Unassembled WGS sequence"/>
</dbReference>
<organism evidence="2 3">
    <name type="scientific">Aliiruegeria haliotis</name>
    <dbReference type="NCBI Taxonomy" id="1280846"/>
    <lineage>
        <taxon>Bacteria</taxon>
        <taxon>Pseudomonadati</taxon>
        <taxon>Pseudomonadota</taxon>
        <taxon>Alphaproteobacteria</taxon>
        <taxon>Rhodobacterales</taxon>
        <taxon>Roseobacteraceae</taxon>
        <taxon>Aliiruegeria</taxon>
    </lineage>
</organism>
<dbReference type="RefSeq" id="WP_106206973.1">
    <property type="nucleotide sequence ID" value="NZ_PVTD01000010.1"/>
</dbReference>
<comment type="caution">
    <text evidence="2">The sequence shown here is derived from an EMBL/GenBank/DDBJ whole genome shotgun (WGS) entry which is preliminary data.</text>
</comment>
<name>A0A2T0RJ21_9RHOB</name>
<dbReference type="InterPro" id="IPR028992">
    <property type="entry name" value="Hedgehog/Intein_dom"/>
</dbReference>
<dbReference type="InterPro" id="IPR036844">
    <property type="entry name" value="Hint_dom_sf"/>
</dbReference>
<evidence type="ECO:0000313" key="3">
    <source>
        <dbReference type="Proteomes" id="UP000239480"/>
    </source>
</evidence>
<proteinExistence type="predicted"/>
<accession>A0A2T0RJ21</accession>
<feature type="domain" description="Hedgehog/Intein (Hint)" evidence="1">
    <location>
        <begin position="28"/>
        <end position="162"/>
    </location>
</feature>
<evidence type="ECO:0000313" key="2">
    <source>
        <dbReference type="EMBL" id="PRY21185.1"/>
    </source>
</evidence>
<reference evidence="2 3" key="1">
    <citation type="submission" date="2018-03" db="EMBL/GenBank/DDBJ databases">
        <title>Genomic Encyclopedia of Archaeal and Bacterial Type Strains, Phase II (KMG-II): from individual species to whole genera.</title>
        <authorList>
            <person name="Goeker M."/>
        </authorList>
    </citation>
    <scope>NUCLEOTIDE SEQUENCE [LARGE SCALE GENOMIC DNA]</scope>
    <source>
        <strain evidence="2 3">DSM 29328</strain>
    </source>
</reference>
<sequence>MLDWIAEAVGMRDSREDTGPQPLAPECGLVAGTLVATTTGWRPVEALCVGDEVLTFDDGVQVVKGVTRRLYPMNQKARASVRPLLSVPAGMIGNRRPLLTLAGQALVIESDLAEELLGDPFAPVQAMRLDGAQGVRRVLPEEAVVVVTLGFEQDQVIFIEGNALAICEAAEIAMPATVEEAMWAEPNTRYPVLSAEDANSVVAGLDFADSSFAQTHTGTRPAHLS</sequence>
<protein>
    <submittedName>
        <fullName evidence="2">Hint domain-containing protein</fullName>
    </submittedName>
</protein>
<dbReference type="SUPFAM" id="SSF51294">
    <property type="entry name" value="Hedgehog/intein (Hint) domain"/>
    <property type="match status" value="1"/>
</dbReference>
<dbReference type="OrthoDB" id="7685535at2"/>
<dbReference type="Pfam" id="PF13403">
    <property type="entry name" value="Hint_2"/>
    <property type="match status" value="1"/>
</dbReference>
<evidence type="ECO:0000259" key="1">
    <source>
        <dbReference type="Pfam" id="PF13403"/>
    </source>
</evidence>